<dbReference type="GO" id="GO:0003677">
    <property type="term" value="F:DNA binding"/>
    <property type="evidence" value="ECO:0007669"/>
    <property type="project" value="InterPro"/>
</dbReference>
<dbReference type="InterPro" id="IPR003593">
    <property type="entry name" value="AAA+_ATPase"/>
</dbReference>
<dbReference type="CDD" id="cd00009">
    <property type="entry name" value="AAA"/>
    <property type="match status" value="1"/>
</dbReference>
<keyword evidence="4" id="KW-0812">Transmembrane</keyword>
<reference evidence="6 7" key="1">
    <citation type="submission" date="2018-08" db="EMBL/GenBank/DDBJ databases">
        <title>Murine metabolic-syndrome-specific gut microbial biobank.</title>
        <authorList>
            <person name="Liu C."/>
        </authorList>
    </citation>
    <scope>NUCLEOTIDE SEQUENCE [LARGE SCALE GENOMIC DNA]</scope>
    <source>
        <strain evidence="6 7">583</strain>
    </source>
</reference>
<dbReference type="GO" id="GO:0005524">
    <property type="term" value="F:ATP binding"/>
    <property type="evidence" value="ECO:0007669"/>
    <property type="project" value="UniProtKB-UniRule"/>
</dbReference>
<keyword evidence="2 3" id="KW-0067">ATP-binding</keyword>
<keyword evidence="4" id="KW-1133">Transmembrane helix</keyword>
<dbReference type="SUPFAM" id="SSF52540">
    <property type="entry name" value="P-loop containing nucleoside triphosphate hydrolases"/>
    <property type="match status" value="1"/>
</dbReference>
<feature type="transmembrane region" description="Helical" evidence="4">
    <location>
        <begin position="31"/>
        <end position="48"/>
    </location>
</feature>
<proteinExistence type="predicted"/>
<sequence>MLLKKLKKLKKNDEATFRVVSLLNKNFPWEILRTFIYIILTILVTYIFNKIFNVLPLSIIGLGDIILFPLWLYTIYKIWKRYFKFRNKTSYEKQLRYFLKANNFFENEIIEYETFENGRIKKQNEKIIVSSARLGVLEEDEKIRIRAYKDANIFTEKMSDLDSGLSALLGLEIDNKLDTITHTDYIFKKVKDKRIIVSSENQKENNSVDLPLNNNLNWNILKQPHLLLAGVTGSGKTTFLNYLIIEIKKMNAELFICDPKRSDLSSLKHYLGDDYVASEVNNIAKLSRIVKEVMTNRFIEYKENPDKFSYGYSYVDYGLKPVFLIFDELGAFRAGADKKVFQETMKNLTEVILKGREMGVFVVLSTQQPNSSNIPTELRDNLSVRLAMGNMSSEAYRMVFGDSLADLQTINAMGAGYIFLDGQGWQLPKYFEAPYLDYENFDFIEELKKYK</sequence>
<dbReference type="AlphaFoldDB" id="A0A845QYE5"/>
<keyword evidence="7" id="KW-1185">Reference proteome</keyword>
<feature type="domain" description="FtsK" evidence="5">
    <location>
        <begin position="213"/>
        <end position="397"/>
    </location>
</feature>
<evidence type="ECO:0000259" key="5">
    <source>
        <dbReference type="PROSITE" id="PS50901"/>
    </source>
</evidence>
<dbReference type="PANTHER" id="PTHR22683">
    <property type="entry name" value="SPORULATION PROTEIN RELATED"/>
    <property type="match status" value="1"/>
</dbReference>
<feature type="binding site" evidence="3">
    <location>
        <begin position="230"/>
        <end position="237"/>
    </location>
    <ligand>
        <name>ATP</name>
        <dbReference type="ChEBI" id="CHEBI:30616"/>
    </ligand>
</feature>
<dbReference type="Gene3D" id="3.40.50.300">
    <property type="entry name" value="P-loop containing nucleotide triphosphate hydrolases"/>
    <property type="match status" value="1"/>
</dbReference>
<dbReference type="PROSITE" id="PS50901">
    <property type="entry name" value="FTSK"/>
    <property type="match status" value="1"/>
</dbReference>
<dbReference type="Proteomes" id="UP000467132">
    <property type="component" value="Unassembled WGS sequence"/>
</dbReference>
<name>A0A845QYE5_9CLOT</name>
<dbReference type="InterPro" id="IPR002543">
    <property type="entry name" value="FtsK_dom"/>
</dbReference>
<evidence type="ECO:0000256" key="3">
    <source>
        <dbReference type="PROSITE-ProRule" id="PRU00289"/>
    </source>
</evidence>
<evidence type="ECO:0000313" key="7">
    <source>
        <dbReference type="Proteomes" id="UP000467132"/>
    </source>
</evidence>
<dbReference type="InterPro" id="IPR050206">
    <property type="entry name" value="FtsK/SpoIIIE/SftA"/>
</dbReference>
<dbReference type="PANTHER" id="PTHR22683:SF47">
    <property type="entry name" value="FTSK DOMAIN-CONTAINING PROTEIN YDCQ"/>
    <property type="match status" value="1"/>
</dbReference>
<evidence type="ECO:0000256" key="4">
    <source>
        <dbReference type="SAM" id="Phobius"/>
    </source>
</evidence>
<evidence type="ECO:0000256" key="2">
    <source>
        <dbReference type="ARBA" id="ARBA00022840"/>
    </source>
</evidence>
<organism evidence="6 7">
    <name type="scientific">Senegalia massiliensis</name>
    <dbReference type="NCBI Taxonomy" id="1720316"/>
    <lineage>
        <taxon>Bacteria</taxon>
        <taxon>Bacillati</taxon>
        <taxon>Bacillota</taxon>
        <taxon>Clostridia</taxon>
        <taxon>Eubacteriales</taxon>
        <taxon>Clostridiaceae</taxon>
        <taxon>Senegalia</taxon>
    </lineage>
</organism>
<dbReference type="InterPro" id="IPR027417">
    <property type="entry name" value="P-loop_NTPase"/>
</dbReference>
<comment type="caution">
    <text evidence="6">The sequence shown here is derived from an EMBL/GenBank/DDBJ whole genome shotgun (WGS) entry which is preliminary data.</text>
</comment>
<evidence type="ECO:0000313" key="6">
    <source>
        <dbReference type="EMBL" id="NBI07291.1"/>
    </source>
</evidence>
<protein>
    <submittedName>
        <fullName evidence="6">DNA translocase FtsK</fullName>
    </submittedName>
</protein>
<evidence type="ECO:0000256" key="1">
    <source>
        <dbReference type="ARBA" id="ARBA00022741"/>
    </source>
</evidence>
<dbReference type="EMBL" id="QXXA01000011">
    <property type="protein sequence ID" value="NBI07291.1"/>
    <property type="molecule type" value="Genomic_DNA"/>
</dbReference>
<dbReference type="OrthoDB" id="9807790at2"/>
<feature type="transmembrane region" description="Helical" evidence="4">
    <location>
        <begin position="54"/>
        <end position="76"/>
    </location>
</feature>
<dbReference type="RefSeq" id="WP_160197757.1">
    <property type="nucleotide sequence ID" value="NZ_QXXA01000011.1"/>
</dbReference>
<keyword evidence="4" id="KW-0472">Membrane</keyword>
<keyword evidence="1 3" id="KW-0547">Nucleotide-binding</keyword>
<gene>
    <name evidence="6" type="ORF">D3Z33_10570</name>
</gene>
<dbReference type="Pfam" id="PF01580">
    <property type="entry name" value="FtsK_SpoIIIE"/>
    <property type="match status" value="1"/>
</dbReference>
<dbReference type="SMART" id="SM00382">
    <property type="entry name" value="AAA"/>
    <property type="match status" value="1"/>
</dbReference>
<accession>A0A845QYE5</accession>